<reference evidence="2 3" key="1">
    <citation type="submission" date="2021-07" db="EMBL/GenBank/DDBJ databases">
        <authorList>
            <person name="So Y."/>
        </authorList>
    </citation>
    <scope>NUCLEOTIDE SEQUENCE [LARGE SCALE GENOMIC DNA]</scope>
    <source>
        <strain evidence="2 3">HJA6</strain>
    </source>
</reference>
<comment type="caution">
    <text evidence="2">The sequence shown here is derived from an EMBL/GenBank/DDBJ whole genome shotgun (WGS) entry which is preliminary data.</text>
</comment>
<feature type="compositionally biased region" description="Low complexity" evidence="1">
    <location>
        <begin position="31"/>
        <end position="46"/>
    </location>
</feature>
<dbReference type="EMBL" id="JAHYBZ010000001">
    <property type="protein sequence ID" value="MBW6396225.1"/>
    <property type="molecule type" value="Genomic_DNA"/>
</dbReference>
<proteinExistence type="predicted"/>
<evidence type="ECO:0000313" key="2">
    <source>
        <dbReference type="EMBL" id="MBW6396225.1"/>
    </source>
</evidence>
<accession>A0ABS7A2C7</accession>
<dbReference type="RefSeq" id="WP_219760617.1">
    <property type="nucleotide sequence ID" value="NZ_JAHYBZ010000001.1"/>
</dbReference>
<gene>
    <name evidence="2" type="ORF">KPL78_00125</name>
</gene>
<keyword evidence="3" id="KW-1185">Reference proteome</keyword>
<evidence type="ECO:0000313" key="3">
    <source>
        <dbReference type="Proteomes" id="UP001196565"/>
    </source>
</evidence>
<sequence length="130" mass="13758">MPHTPLAKSMMELLAHISLPAADRQFPAGDTALADPTTPLPGTLTGTDGLLDSLLAEVEEDLQEGRNMAAGTALGLVGTRLSLDATRGAQPPRHVEWLADHLRKAANEMAANQPGKALKAVRRARLALRP</sequence>
<dbReference type="Proteomes" id="UP001196565">
    <property type="component" value="Unassembled WGS sequence"/>
</dbReference>
<evidence type="ECO:0000256" key="1">
    <source>
        <dbReference type="SAM" id="MobiDB-lite"/>
    </source>
</evidence>
<name>A0ABS7A2C7_9PROT</name>
<organism evidence="2 3">
    <name type="scientific">Roseomonas alba</name>
    <dbReference type="NCBI Taxonomy" id="2846776"/>
    <lineage>
        <taxon>Bacteria</taxon>
        <taxon>Pseudomonadati</taxon>
        <taxon>Pseudomonadota</taxon>
        <taxon>Alphaproteobacteria</taxon>
        <taxon>Acetobacterales</taxon>
        <taxon>Roseomonadaceae</taxon>
        <taxon>Roseomonas</taxon>
    </lineage>
</organism>
<protein>
    <submittedName>
        <fullName evidence="2">Uncharacterized protein</fullName>
    </submittedName>
</protein>
<feature type="region of interest" description="Disordered" evidence="1">
    <location>
        <begin position="27"/>
        <end position="46"/>
    </location>
</feature>